<keyword evidence="1" id="KW-1133">Transmembrane helix</keyword>
<feature type="transmembrane region" description="Helical" evidence="1">
    <location>
        <begin position="21"/>
        <end position="42"/>
    </location>
</feature>
<accession>A0A7W5A7H3</accession>
<protein>
    <submittedName>
        <fullName evidence="2">ABC-2 type transport system permease protein</fullName>
    </submittedName>
</protein>
<dbReference type="RefSeq" id="WP_183548826.1">
    <property type="nucleotide sequence ID" value="NZ_BMQT01000008.1"/>
</dbReference>
<keyword evidence="1" id="KW-0812">Transmembrane</keyword>
<feature type="transmembrane region" description="Helical" evidence="1">
    <location>
        <begin position="171"/>
        <end position="196"/>
    </location>
</feature>
<organism evidence="2 3">
    <name type="scientific">Nocardioides albus</name>
    <dbReference type="NCBI Taxonomy" id="1841"/>
    <lineage>
        <taxon>Bacteria</taxon>
        <taxon>Bacillati</taxon>
        <taxon>Actinomycetota</taxon>
        <taxon>Actinomycetes</taxon>
        <taxon>Propionibacteriales</taxon>
        <taxon>Nocardioidaceae</taxon>
        <taxon>Nocardioides</taxon>
    </lineage>
</organism>
<dbReference type="EMBL" id="JACHXG010000009">
    <property type="protein sequence ID" value="MBB3091111.1"/>
    <property type="molecule type" value="Genomic_DNA"/>
</dbReference>
<feature type="transmembrane region" description="Helical" evidence="1">
    <location>
        <begin position="62"/>
        <end position="79"/>
    </location>
</feature>
<comment type="caution">
    <text evidence="2">The sequence shown here is derived from an EMBL/GenBank/DDBJ whole genome shotgun (WGS) entry which is preliminary data.</text>
</comment>
<reference evidence="2 3" key="1">
    <citation type="submission" date="2020-08" db="EMBL/GenBank/DDBJ databases">
        <title>Genomic Encyclopedia of Type Strains, Phase III (KMG-III): the genomes of soil and plant-associated and newly described type strains.</title>
        <authorList>
            <person name="Whitman W."/>
        </authorList>
    </citation>
    <scope>NUCLEOTIDE SEQUENCE [LARGE SCALE GENOMIC DNA]</scope>
    <source>
        <strain evidence="2 3">CECT 3302</strain>
    </source>
</reference>
<evidence type="ECO:0000313" key="3">
    <source>
        <dbReference type="Proteomes" id="UP000577707"/>
    </source>
</evidence>
<proteinExistence type="predicted"/>
<keyword evidence="3" id="KW-1185">Reference proteome</keyword>
<dbReference type="AlphaFoldDB" id="A0A7W5A7H3"/>
<sequence>MSTLIGRTAQAEWARIWSVRSSWIFAFATAAAVLGIGTMIGLDASSGPPPDGTAWDGALPTGFFALFGILAWATVCSTADHTSGGIIPTLQWTPRRGVLLVARATVIAATTAVVGLLLVTAAGLVIWAIVPAVGAPAGEAAGLIGRLAFVLTSGALLAVGIGLLTRSTAGALVTVLALMLILPFVLAQLSLVYTWLESIAAGMPGSSALYLVFGEGPYEEMTTTSARITLVAWVVGALFLGGLRLIRGDADR</sequence>
<keyword evidence="1" id="KW-0472">Membrane</keyword>
<evidence type="ECO:0000313" key="2">
    <source>
        <dbReference type="EMBL" id="MBB3091111.1"/>
    </source>
</evidence>
<dbReference type="Proteomes" id="UP000577707">
    <property type="component" value="Unassembled WGS sequence"/>
</dbReference>
<gene>
    <name evidence="2" type="ORF">FHS12_004076</name>
</gene>
<feature type="transmembrane region" description="Helical" evidence="1">
    <location>
        <begin position="226"/>
        <end position="246"/>
    </location>
</feature>
<name>A0A7W5A7H3_9ACTN</name>
<feature type="transmembrane region" description="Helical" evidence="1">
    <location>
        <begin position="100"/>
        <end position="130"/>
    </location>
</feature>
<feature type="transmembrane region" description="Helical" evidence="1">
    <location>
        <begin position="142"/>
        <end position="164"/>
    </location>
</feature>
<evidence type="ECO:0000256" key="1">
    <source>
        <dbReference type="SAM" id="Phobius"/>
    </source>
</evidence>